<accession>A0AAV5L512</accession>
<sequence length="184" mass="20912">MDAIQIPTRYDEDLNKQQYDQLPADTHGIRQPSMEQLGQPGTSNSIDQVSLLPVSGAERSENQMAAGFEPLTQQQLGQPAEKSTADSRSTRTIIGENEISEAEWKQRESSRARDKAYKTKKKQKQKQMKSDLKKFKAENLLLRETLERKPKNTETENGYDIEANRGNACDRSGQNYRKLIAKPK</sequence>
<name>A0AAV5L512_9ROSI</name>
<feature type="compositionally biased region" description="Basic and acidic residues" evidence="1">
    <location>
        <begin position="128"/>
        <end position="137"/>
    </location>
</feature>
<evidence type="ECO:0008006" key="4">
    <source>
        <dbReference type="Google" id="ProtNLM"/>
    </source>
</evidence>
<feature type="compositionally biased region" description="Basic and acidic residues" evidence="1">
    <location>
        <begin position="144"/>
        <end position="154"/>
    </location>
</feature>
<protein>
    <recommendedName>
        <fullName evidence="4">BZIP domain-containing protein</fullName>
    </recommendedName>
</protein>
<gene>
    <name evidence="2" type="ORF">SLEP1_g40670</name>
</gene>
<feature type="region of interest" description="Disordered" evidence="1">
    <location>
        <begin position="1"/>
        <end position="184"/>
    </location>
</feature>
<dbReference type="Proteomes" id="UP001054252">
    <property type="component" value="Unassembled WGS sequence"/>
</dbReference>
<feature type="compositionally biased region" description="Basic residues" evidence="1">
    <location>
        <begin position="118"/>
        <end position="127"/>
    </location>
</feature>
<keyword evidence="3" id="KW-1185">Reference proteome</keyword>
<organism evidence="2 3">
    <name type="scientific">Rubroshorea leprosula</name>
    <dbReference type="NCBI Taxonomy" id="152421"/>
    <lineage>
        <taxon>Eukaryota</taxon>
        <taxon>Viridiplantae</taxon>
        <taxon>Streptophyta</taxon>
        <taxon>Embryophyta</taxon>
        <taxon>Tracheophyta</taxon>
        <taxon>Spermatophyta</taxon>
        <taxon>Magnoliopsida</taxon>
        <taxon>eudicotyledons</taxon>
        <taxon>Gunneridae</taxon>
        <taxon>Pentapetalae</taxon>
        <taxon>rosids</taxon>
        <taxon>malvids</taxon>
        <taxon>Malvales</taxon>
        <taxon>Dipterocarpaceae</taxon>
        <taxon>Rubroshorea</taxon>
    </lineage>
</organism>
<evidence type="ECO:0000256" key="1">
    <source>
        <dbReference type="SAM" id="MobiDB-lite"/>
    </source>
</evidence>
<feature type="compositionally biased region" description="Polar residues" evidence="1">
    <location>
        <begin position="33"/>
        <end position="48"/>
    </location>
</feature>
<dbReference type="AlphaFoldDB" id="A0AAV5L512"/>
<feature type="compositionally biased region" description="Basic and acidic residues" evidence="1">
    <location>
        <begin position="102"/>
        <end position="117"/>
    </location>
</feature>
<comment type="caution">
    <text evidence="2">The sequence shown here is derived from an EMBL/GenBank/DDBJ whole genome shotgun (WGS) entry which is preliminary data.</text>
</comment>
<dbReference type="EMBL" id="BPVZ01000094">
    <property type="protein sequence ID" value="GKV32034.1"/>
    <property type="molecule type" value="Genomic_DNA"/>
</dbReference>
<proteinExistence type="predicted"/>
<evidence type="ECO:0000313" key="3">
    <source>
        <dbReference type="Proteomes" id="UP001054252"/>
    </source>
</evidence>
<reference evidence="2 3" key="1">
    <citation type="journal article" date="2021" name="Commun. Biol.">
        <title>The genome of Shorea leprosula (Dipterocarpaceae) highlights the ecological relevance of drought in aseasonal tropical rainforests.</title>
        <authorList>
            <person name="Ng K.K.S."/>
            <person name="Kobayashi M.J."/>
            <person name="Fawcett J.A."/>
            <person name="Hatakeyama M."/>
            <person name="Paape T."/>
            <person name="Ng C.H."/>
            <person name="Ang C.C."/>
            <person name="Tnah L.H."/>
            <person name="Lee C.T."/>
            <person name="Nishiyama T."/>
            <person name="Sese J."/>
            <person name="O'Brien M.J."/>
            <person name="Copetti D."/>
            <person name="Mohd Noor M.I."/>
            <person name="Ong R.C."/>
            <person name="Putra M."/>
            <person name="Sireger I.Z."/>
            <person name="Indrioko S."/>
            <person name="Kosugi Y."/>
            <person name="Izuno A."/>
            <person name="Isagi Y."/>
            <person name="Lee S.L."/>
            <person name="Shimizu K.K."/>
        </authorList>
    </citation>
    <scope>NUCLEOTIDE SEQUENCE [LARGE SCALE GENOMIC DNA]</scope>
    <source>
        <strain evidence="2">214</strain>
    </source>
</reference>
<evidence type="ECO:0000313" key="2">
    <source>
        <dbReference type="EMBL" id="GKV32034.1"/>
    </source>
</evidence>